<feature type="region of interest" description="Disordered" evidence="1">
    <location>
        <begin position="1"/>
        <end position="23"/>
    </location>
</feature>
<feature type="region of interest" description="Disordered" evidence="1">
    <location>
        <begin position="53"/>
        <end position="105"/>
    </location>
</feature>
<dbReference type="AlphaFoldDB" id="A0A856MKK9"/>
<accession>A0A856MKK9</accession>
<proteinExistence type="predicted"/>
<evidence type="ECO:0000313" key="2">
    <source>
        <dbReference type="EMBL" id="QDL11228.1"/>
    </source>
</evidence>
<keyword evidence="3" id="KW-1185">Reference proteome</keyword>
<evidence type="ECO:0000313" key="3">
    <source>
        <dbReference type="Proteomes" id="UP000503129"/>
    </source>
</evidence>
<gene>
    <name evidence="2" type="ORF">DP114_28035</name>
</gene>
<feature type="compositionally biased region" description="Polar residues" evidence="1">
    <location>
        <begin position="59"/>
        <end position="78"/>
    </location>
</feature>
<protein>
    <submittedName>
        <fullName evidence="2">Uncharacterized protein</fullName>
    </submittedName>
</protein>
<dbReference type="KEGG" id="bsen:DP114_28035"/>
<dbReference type="Proteomes" id="UP000503129">
    <property type="component" value="Chromosome"/>
</dbReference>
<sequence length="105" mass="11457">MPISYKVQHEETRTPIQSSGLGKPSLRLATLTTRMDNPCIFAASSQLVLPKFLGRAQRENQSPQRGGTPQRENQSPLSGNPPAALDSPHGPGFTAKIHPDFGFYE</sequence>
<dbReference type="EMBL" id="CP030118">
    <property type="protein sequence ID" value="QDL11228.1"/>
    <property type="molecule type" value="Genomic_DNA"/>
</dbReference>
<organism evidence="2 3">
    <name type="scientific">Brasilonema sennae CENA114</name>
    <dbReference type="NCBI Taxonomy" id="415709"/>
    <lineage>
        <taxon>Bacteria</taxon>
        <taxon>Bacillati</taxon>
        <taxon>Cyanobacteriota</taxon>
        <taxon>Cyanophyceae</taxon>
        <taxon>Nostocales</taxon>
        <taxon>Scytonemataceae</taxon>
        <taxon>Brasilonema</taxon>
        <taxon>Bromeliae group (in: Brasilonema)</taxon>
    </lineage>
</organism>
<name>A0A856MKK9_9CYAN</name>
<reference evidence="2 3" key="1">
    <citation type="submission" date="2018-06" db="EMBL/GenBank/DDBJ databases">
        <title>Comparative genomics of Brasilonema spp. strains.</title>
        <authorList>
            <person name="Alvarenga D.O."/>
            <person name="Fiore M.F."/>
            <person name="Varani A.M."/>
        </authorList>
    </citation>
    <scope>NUCLEOTIDE SEQUENCE [LARGE SCALE GENOMIC DNA]</scope>
    <source>
        <strain evidence="2 3">CENA114</strain>
    </source>
</reference>
<evidence type="ECO:0000256" key="1">
    <source>
        <dbReference type="SAM" id="MobiDB-lite"/>
    </source>
</evidence>